<name>A0A9D4LUT0_DREPO</name>
<protein>
    <recommendedName>
        <fullName evidence="1">DUF6589 domain-containing protein</fullName>
    </recommendedName>
</protein>
<organism evidence="2 3">
    <name type="scientific">Dreissena polymorpha</name>
    <name type="common">Zebra mussel</name>
    <name type="synonym">Mytilus polymorpha</name>
    <dbReference type="NCBI Taxonomy" id="45954"/>
    <lineage>
        <taxon>Eukaryota</taxon>
        <taxon>Metazoa</taxon>
        <taxon>Spiralia</taxon>
        <taxon>Lophotrochozoa</taxon>
        <taxon>Mollusca</taxon>
        <taxon>Bivalvia</taxon>
        <taxon>Autobranchia</taxon>
        <taxon>Heteroconchia</taxon>
        <taxon>Euheterodonta</taxon>
        <taxon>Imparidentia</taxon>
        <taxon>Neoheterodontei</taxon>
        <taxon>Myida</taxon>
        <taxon>Dreissenoidea</taxon>
        <taxon>Dreissenidae</taxon>
        <taxon>Dreissena</taxon>
    </lineage>
</organism>
<feature type="domain" description="DUF6589" evidence="1">
    <location>
        <begin position="23"/>
        <end position="157"/>
    </location>
</feature>
<dbReference type="InterPro" id="IPR046496">
    <property type="entry name" value="DUF6589"/>
</dbReference>
<dbReference type="EMBL" id="JAIWYP010000002">
    <property type="protein sequence ID" value="KAH3864640.1"/>
    <property type="molecule type" value="Genomic_DNA"/>
</dbReference>
<keyword evidence="3" id="KW-1185">Reference proteome</keyword>
<evidence type="ECO:0000259" key="1">
    <source>
        <dbReference type="Pfam" id="PF20231"/>
    </source>
</evidence>
<proteinExistence type="predicted"/>
<dbReference type="Pfam" id="PF20231">
    <property type="entry name" value="DUF6589"/>
    <property type="match status" value="1"/>
</dbReference>
<dbReference type="AlphaFoldDB" id="A0A9D4LUT0"/>
<dbReference type="Proteomes" id="UP000828390">
    <property type="component" value="Unassembled WGS sequence"/>
</dbReference>
<sequence>MVQNQSCVKIMVGETALEGSLVKADEFQNYVLNFLQHYCVLLNLKDTIREGDIFRLNNILKLATPFFFNHSPMSECIDYVLKTEIIMPLKLGMQVRTSSFVNLKGRQAKNKAADMEKENQVKEIKDFIRGLGSNKTEQAIVKVTAAAPVIKEIVNKLDCLYRQDISA</sequence>
<comment type="caution">
    <text evidence="2">The sequence shown here is derived from an EMBL/GenBank/DDBJ whole genome shotgun (WGS) entry which is preliminary data.</text>
</comment>
<reference evidence="2" key="1">
    <citation type="journal article" date="2019" name="bioRxiv">
        <title>The Genome of the Zebra Mussel, Dreissena polymorpha: A Resource for Invasive Species Research.</title>
        <authorList>
            <person name="McCartney M.A."/>
            <person name="Auch B."/>
            <person name="Kono T."/>
            <person name="Mallez S."/>
            <person name="Zhang Y."/>
            <person name="Obille A."/>
            <person name="Becker A."/>
            <person name="Abrahante J.E."/>
            <person name="Garbe J."/>
            <person name="Badalamenti J.P."/>
            <person name="Herman A."/>
            <person name="Mangelson H."/>
            <person name="Liachko I."/>
            <person name="Sullivan S."/>
            <person name="Sone E.D."/>
            <person name="Koren S."/>
            <person name="Silverstein K.A.T."/>
            <person name="Beckman K.B."/>
            <person name="Gohl D.M."/>
        </authorList>
    </citation>
    <scope>NUCLEOTIDE SEQUENCE</scope>
    <source>
        <strain evidence="2">Duluth1</strain>
        <tissue evidence="2">Whole animal</tissue>
    </source>
</reference>
<evidence type="ECO:0000313" key="2">
    <source>
        <dbReference type="EMBL" id="KAH3864640.1"/>
    </source>
</evidence>
<evidence type="ECO:0000313" key="3">
    <source>
        <dbReference type="Proteomes" id="UP000828390"/>
    </source>
</evidence>
<reference evidence="2" key="2">
    <citation type="submission" date="2020-11" db="EMBL/GenBank/DDBJ databases">
        <authorList>
            <person name="McCartney M.A."/>
            <person name="Auch B."/>
            <person name="Kono T."/>
            <person name="Mallez S."/>
            <person name="Becker A."/>
            <person name="Gohl D.M."/>
            <person name="Silverstein K.A.T."/>
            <person name="Koren S."/>
            <person name="Bechman K.B."/>
            <person name="Herman A."/>
            <person name="Abrahante J.E."/>
            <person name="Garbe J."/>
        </authorList>
    </citation>
    <scope>NUCLEOTIDE SEQUENCE</scope>
    <source>
        <strain evidence="2">Duluth1</strain>
        <tissue evidence="2">Whole animal</tissue>
    </source>
</reference>
<gene>
    <name evidence="2" type="ORF">DPMN_027663</name>
</gene>
<accession>A0A9D4LUT0</accession>